<feature type="transmembrane region" description="Helical" evidence="1">
    <location>
        <begin position="42"/>
        <end position="61"/>
    </location>
</feature>
<keyword evidence="1" id="KW-0472">Membrane</keyword>
<organism evidence="2 3">
    <name type="scientific">Hibiscus sabdariffa</name>
    <name type="common">roselle</name>
    <dbReference type="NCBI Taxonomy" id="183260"/>
    <lineage>
        <taxon>Eukaryota</taxon>
        <taxon>Viridiplantae</taxon>
        <taxon>Streptophyta</taxon>
        <taxon>Embryophyta</taxon>
        <taxon>Tracheophyta</taxon>
        <taxon>Spermatophyta</taxon>
        <taxon>Magnoliopsida</taxon>
        <taxon>eudicotyledons</taxon>
        <taxon>Gunneridae</taxon>
        <taxon>Pentapetalae</taxon>
        <taxon>rosids</taxon>
        <taxon>malvids</taxon>
        <taxon>Malvales</taxon>
        <taxon>Malvaceae</taxon>
        <taxon>Malvoideae</taxon>
        <taxon>Hibiscus</taxon>
    </lineage>
</organism>
<accession>A0ABR2PZG8</accession>
<feature type="transmembrane region" description="Helical" evidence="1">
    <location>
        <begin position="73"/>
        <end position="96"/>
    </location>
</feature>
<keyword evidence="1" id="KW-1133">Transmembrane helix</keyword>
<evidence type="ECO:0000256" key="1">
    <source>
        <dbReference type="SAM" id="Phobius"/>
    </source>
</evidence>
<dbReference type="EMBL" id="JBBPBN010000048">
    <property type="protein sequence ID" value="KAK8993807.1"/>
    <property type="molecule type" value="Genomic_DNA"/>
</dbReference>
<reference evidence="2 3" key="1">
    <citation type="journal article" date="2024" name="G3 (Bethesda)">
        <title>Genome assembly of Hibiscus sabdariffa L. provides insights into metabolisms of medicinal natural products.</title>
        <authorList>
            <person name="Kim T."/>
        </authorList>
    </citation>
    <scope>NUCLEOTIDE SEQUENCE [LARGE SCALE GENOMIC DNA]</scope>
    <source>
        <strain evidence="2">TK-2024</strain>
        <tissue evidence="2">Old leaves</tissue>
    </source>
</reference>
<evidence type="ECO:0008006" key="4">
    <source>
        <dbReference type="Google" id="ProtNLM"/>
    </source>
</evidence>
<dbReference type="Proteomes" id="UP001396334">
    <property type="component" value="Unassembled WGS sequence"/>
</dbReference>
<keyword evidence="1" id="KW-0812">Transmembrane</keyword>
<comment type="caution">
    <text evidence="2">The sequence shown here is derived from an EMBL/GenBank/DDBJ whole genome shotgun (WGS) entry which is preliminary data.</text>
</comment>
<name>A0ABR2PZG8_9ROSI</name>
<evidence type="ECO:0000313" key="3">
    <source>
        <dbReference type="Proteomes" id="UP001396334"/>
    </source>
</evidence>
<evidence type="ECO:0000313" key="2">
    <source>
        <dbReference type="EMBL" id="KAK8993807.1"/>
    </source>
</evidence>
<keyword evidence="3" id="KW-1185">Reference proteome</keyword>
<protein>
    <recommendedName>
        <fullName evidence="4">Secreted peptide</fullName>
    </recommendedName>
</protein>
<sequence>MRVFSMSWKLLLGSMTLTMICWSPFSVSPMLLLHGITSMVQVRFFGVMVAIVLPFVCRFQFVAARCGDNGHGLPMLIVFEAGDGSWVSVCLIPLVWSS</sequence>
<proteinExistence type="predicted"/>
<gene>
    <name evidence="2" type="ORF">V6N11_008024</name>
</gene>